<dbReference type="PANTHER" id="PTHR36435:SF1">
    <property type="entry name" value="CAAX AMINO TERMINAL PROTEASE FAMILY PROTEIN"/>
    <property type="match status" value="1"/>
</dbReference>
<evidence type="ECO:0000313" key="3">
    <source>
        <dbReference type="EMBL" id="MBB2181639.1"/>
    </source>
</evidence>
<feature type="transmembrane region" description="Helical" evidence="1">
    <location>
        <begin position="12"/>
        <end position="41"/>
    </location>
</feature>
<evidence type="ECO:0000313" key="4">
    <source>
        <dbReference type="Proteomes" id="UP000574276"/>
    </source>
</evidence>
<dbReference type="InterPro" id="IPR003675">
    <property type="entry name" value="Rce1/LyrA-like_dom"/>
</dbReference>
<dbReference type="Proteomes" id="UP000574276">
    <property type="component" value="Unassembled WGS sequence"/>
</dbReference>
<reference evidence="3 4" key="1">
    <citation type="submission" date="2020-07" db="EMBL/GenBank/DDBJ databases">
        <title>Characterization and genome sequencing of isolate MD1, a novel member within the family Lachnospiraceae.</title>
        <authorList>
            <person name="Rettenmaier R."/>
            <person name="Di Bello L."/>
            <person name="Zinser C."/>
            <person name="Scheitz K."/>
            <person name="Liebl W."/>
            <person name="Zverlov V."/>
        </authorList>
    </citation>
    <scope>NUCLEOTIDE SEQUENCE [LARGE SCALE GENOMIC DNA]</scope>
    <source>
        <strain evidence="3 4">MD1</strain>
    </source>
</reference>
<dbReference type="PANTHER" id="PTHR36435">
    <property type="entry name" value="SLR1288 PROTEIN"/>
    <property type="match status" value="1"/>
</dbReference>
<sequence>MKKILKFFPLTLPILASIGISIVVSVIGIIMYMAIKVIYIVNTEQMKGYHLSISNLMNDLINVPVLFTDICSMIIPIAWVIIFYFWYRKLMKGETMVNKQVFEKKNLIYLALLAIGQQLFICGIMNIILPHFEELAKQYEELMELMSDNLAIQIITAVILAPISEELICRGVVFKMATRTYSFITANILQAFLFGVLHMNIVQGIYAFIGGIFLGYVCYKYQSIIASMVLHLMFNAISFVLYNPTTLYMNILYSIVGAVIIGFAYLRIKKVDVISLEKVSMDVSL</sequence>
<accession>A0A839JYE8</accession>
<dbReference type="Pfam" id="PF02517">
    <property type="entry name" value="Rce1-like"/>
    <property type="match status" value="1"/>
</dbReference>
<keyword evidence="3" id="KW-0378">Hydrolase</keyword>
<keyword evidence="3" id="KW-0482">Metalloprotease</keyword>
<gene>
    <name evidence="3" type="ORF">H0486_01950</name>
</gene>
<keyword evidence="3" id="KW-0645">Protease</keyword>
<feature type="transmembrane region" description="Helical" evidence="1">
    <location>
        <begin position="224"/>
        <end position="242"/>
    </location>
</feature>
<proteinExistence type="predicted"/>
<evidence type="ECO:0000259" key="2">
    <source>
        <dbReference type="Pfam" id="PF02517"/>
    </source>
</evidence>
<dbReference type="EMBL" id="JACEGA010000001">
    <property type="protein sequence ID" value="MBB2181639.1"/>
    <property type="molecule type" value="Genomic_DNA"/>
</dbReference>
<keyword evidence="1" id="KW-0472">Membrane</keyword>
<keyword evidence="4" id="KW-1185">Reference proteome</keyword>
<dbReference type="AlphaFoldDB" id="A0A839JYE8"/>
<dbReference type="GO" id="GO:0006508">
    <property type="term" value="P:proteolysis"/>
    <property type="evidence" value="ECO:0007669"/>
    <property type="project" value="UniProtKB-KW"/>
</dbReference>
<keyword evidence="1" id="KW-0812">Transmembrane</keyword>
<dbReference type="GO" id="GO:0004175">
    <property type="term" value="F:endopeptidase activity"/>
    <property type="evidence" value="ECO:0007669"/>
    <property type="project" value="UniProtKB-ARBA"/>
</dbReference>
<organism evidence="3 4">
    <name type="scientific">Variimorphobacter saccharofermentans</name>
    <dbReference type="NCBI Taxonomy" id="2755051"/>
    <lineage>
        <taxon>Bacteria</taxon>
        <taxon>Bacillati</taxon>
        <taxon>Bacillota</taxon>
        <taxon>Clostridia</taxon>
        <taxon>Lachnospirales</taxon>
        <taxon>Lachnospiraceae</taxon>
        <taxon>Variimorphobacter</taxon>
    </lineage>
</organism>
<feature type="transmembrane region" description="Helical" evidence="1">
    <location>
        <begin position="61"/>
        <end position="86"/>
    </location>
</feature>
<evidence type="ECO:0000256" key="1">
    <source>
        <dbReference type="SAM" id="Phobius"/>
    </source>
</evidence>
<feature type="domain" description="CAAX prenyl protease 2/Lysostaphin resistance protein A-like" evidence="2">
    <location>
        <begin position="149"/>
        <end position="237"/>
    </location>
</feature>
<dbReference type="InterPro" id="IPR052710">
    <property type="entry name" value="CAAX_protease"/>
</dbReference>
<dbReference type="GO" id="GO:0080120">
    <property type="term" value="P:CAAX-box protein maturation"/>
    <property type="evidence" value="ECO:0007669"/>
    <property type="project" value="UniProtKB-ARBA"/>
</dbReference>
<protein>
    <submittedName>
        <fullName evidence="3">CPBP family intramembrane metalloprotease</fullName>
    </submittedName>
</protein>
<keyword evidence="1" id="KW-1133">Transmembrane helix</keyword>
<dbReference type="RefSeq" id="WP_228351408.1">
    <property type="nucleotide sequence ID" value="NZ_JACEGA010000001.1"/>
</dbReference>
<feature type="transmembrane region" description="Helical" evidence="1">
    <location>
        <begin position="248"/>
        <end position="268"/>
    </location>
</feature>
<feature type="transmembrane region" description="Helical" evidence="1">
    <location>
        <begin position="107"/>
        <end position="130"/>
    </location>
</feature>
<feature type="transmembrane region" description="Helical" evidence="1">
    <location>
        <begin position="150"/>
        <end position="168"/>
    </location>
</feature>
<name>A0A839JYE8_9FIRM</name>
<comment type="caution">
    <text evidence="3">The sequence shown here is derived from an EMBL/GenBank/DDBJ whole genome shotgun (WGS) entry which is preliminary data.</text>
</comment>
<dbReference type="GO" id="GO:0008237">
    <property type="term" value="F:metallopeptidase activity"/>
    <property type="evidence" value="ECO:0007669"/>
    <property type="project" value="UniProtKB-KW"/>
</dbReference>